<protein>
    <submittedName>
        <fullName evidence="1">Uncharacterized protein</fullName>
    </submittedName>
</protein>
<comment type="caution">
    <text evidence="1">The sequence shown here is derived from an EMBL/GenBank/DDBJ whole genome shotgun (WGS) entry which is preliminary data.</text>
</comment>
<name>X1DHS1_9ZZZZ</name>
<organism evidence="1">
    <name type="scientific">marine sediment metagenome</name>
    <dbReference type="NCBI Taxonomy" id="412755"/>
    <lineage>
        <taxon>unclassified sequences</taxon>
        <taxon>metagenomes</taxon>
        <taxon>ecological metagenomes</taxon>
    </lineage>
</organism>
<proteinExistence type="predicted"/>
<evidence type="ECO:0000313" key="1">
    <source>
        <dbReference type="EMBL" id="GAH04559.1"/>
    </source>
</evidence>
<gene>
    <name evidence="1" type="ORF">S01H4_42242</name>
</gene>
<accession>X1DHS1</accession>
<dbReference type="EMBL" id="BART01023181">
    <property type="protein sequence ID" value="GAH04559.1"/>
    <property type="molecule type" value="Genomic_DNA"/>
</dbReference>
<reference evidence="1" key="1">
    <citation type="journal article" date="2014" name="Front. Microbiol.">
        <title>High frequency of phylogenetically diverse reductive dehalogenase-homologous genes in deep subseafloor sedimentary metagenomes.</title>
        <authorList>
            <person name="Kawai M."/>
            <person name="Futagami T."/>
            <person name="Toyoda A."/>
            <person name="Takaki Y."/>
            <person name="Nishi S."/>
            <person name="Hori S."/>
            <person name="Arai W."/>
            <person name="Tsubouchi T."/>
            <person name="Morono Y."/>
            <person name="Uchiyama I."/>
            <person name="Ito T."/>
            <person name="Fujiyama A."/>
            <person name="Inagaki F."/>
            <person name="Takami H."/>
        </authorList>
    </citation>
    <scope>NUCLEOTIDE SEQUENCE</scope>
    <source>
        <strain evidence="1">Expedition CK06-06</strain>
    </source>
</reference>
<dbReference type="AlphaFoldDB" id="X1DHS1"/>
<sequence>MEELTQLGVTLMSINVMESIRTEKSTGGLSASIQGSWERTRGSPAEVGGAYEMEVGSPLPYAKYASRDIGMSTINKNVLIQSGKWRFIGIRGPIPKHPFLERTLEDLHKGMPTILGGLFFRYTGEIQRDVDALERVSP</sequence>